<evidence type="ECO:0000313" key="3">
    <source>
        <dbReference type="Proteomes" id="UP000002748"/>
    </source>
</evidence>
<dbReference type="Pfam" id="PF08240">
    <property type="entry name" value="ADH_N"/>
    <property type="match status" value="1"/>
</dbReference>
<dbReference type="RefSeq" id="XP_014177008.1">
    <property type="nucleotide sequence ID" value="XM_014321533.1"/>
</dbReference>
<dbReference type="Pfam" id="PF00107">
    <property type="entry name" value="ADH_zinc_N"/>
    <property type="match status" value="1"/>
</dbReference>
<gene>
    <name evidence="2" type="ORF">A1Q1_06419</name>
</gene>
<feature type="domain" description="Enoyl reductase (ER)" evidence="1">
    <location>
        <begin position="19"/>
        <end position="354"/>
    </location>
</feature>
<dbReference type="Gene3D" id="3.40.50.720">
    <property type="entry name" value="NAD(P)-binding Rossmann-like Domain"/>
    <property type="match status" value="1"/>
</dbReference>
<dbReference type="SMART" id="SM00829">
    <property type="entry name" value="PKS_ER"/>
    <property type="match status" value="1"/>
</dbReference>
<dbReference type="PANTHER" id="PTHR45348">
    <property type="entry name" value="HYPOTHETICAL OXIDOREDUCTASE (EUROFUNG)"/>
    <property type="match status" value="1"/>
</dbReference>
<dbReference type="Gene3D" id="3.90.180.10">
    <property type="entry name" value="Medium-chain alcohol dehydrogenases, catalytic domain"/>
    <property type="match status" value="1"/>
</dbReference>
<dbReference type="SUPFAM" id="SSF50129">
    <property type="entry name" value="GroES-like"/>
    <property type="match status" value="1"/>
</dbReference>
<accession>J6ER53</accession>
<comment type="caution">
    <text evidence="2">The sequence shown here is derived from an EMBL/GenBank/DDBJ whole genome shotgun (WGS) entry which is preliminary data.</text>
</comment>
<dbReference type="InterPro" id="IPR020843">
    <property type="entry name" value="ER"/>
</dbReference>
<dbReference type="InterPro" id="IPR047122">
    <property type="entry name" value="Trans-enoyl_RdTase-like"/>
</dbReference>
<evidence type="ECO:0000259" key="1">
    <source>
        <dbReference type="SMART" id="SM00829"/>
    </source>
</evidence>
<sequence length="357" mass="38594">MADAPPEKIQALVADGKGGASVQTVPLPKLKEGEILVKVDYVALNPTDWKHIVYASPEGAISGCDFAGTVVAASPSSRDHVKVGQRVAGDVYGGKFPDKGSFAQYLVTEPSMCWRVPENVKSDQAASYGVPLFTAFQALQHSQKQPWPPVRQHPDTPEWIVIYGGSSGVGMQAVQLAKALGYNVAATASKHNFDLVKKYGADEVFDYHDGDKAIEGIKKVTGGGVTRAMDCISLADTATFTAKCFKEQGGQANFLLAIPQEVQAKFPNIKFVTTMLYGAYGIPYSMGPRDGKQIHVPADPGLRKWFEELQAKTPGYIEEGLFKPPPFKVRNGLENISAGLKEMQDGKVSGERLVYKI</sequence>
<dbReference type="InterPro" id="IPR036291">
    <property type="entry name" value="NAD(P)-bd_dom_sf"/>
</dbReference>
<dbReference type="EMBL" id="ALBS01000332">
    <property type="protein sequence ID" value="EJT45187.1"/>
    <property type="molecule type" value="Genomic_DNA"/>
</dbReference>
<dbReference type="SUPFAM" id="SSF51735">
    <property type="entry name" value="NAD(P)-binding Rossmann-fold domains"/>
    <property type="match status" value="1"/>
</dbReference>
<proteinExistence type="predicted"/>
<evidence type="ECO:0000313" key="2">
    <source>
        <dbReference type="EMBL" id="EJT45187.1"/>
    </source>
</evidence>
<dbReference type="GeneID" id="25989931"/>
<reference evidence="2 3" key="1">
    <citation type="journal article" date="2012" name="Eukaryot. Cell">
        <title>Draft genome sequence of CBS 2479, the standard type strain of Trichosporon asahii.</title>
        <authorList>
            <person name="Yang R.Y."/>
            <person name="Li H.T."/>
            <person name="Zhu H."/>
            <person name="Zhou G.P."/>
            <person name="Wang M."/>
            <person name="Wang L."/>
        </authorList>
    </citation>
    <scope>NUCLEOTIDE SEQUENCE [LARGE SCALE GENOMIC DNA]</scope>
    <source>
        <strain evidence="3">ATCC 90039 / CBS 2479 / JCM 2466 / KCTC 7840 / NCYC 2677 / UAMH 7654</strain>
    </source>
</reference>
<dbReference type="InterPro" id="IPR011032">
    <property type="entry name" value="GroES-like_sf"/>
</dbReference>
<protein>
    <submittedName>
        <fullName evidence="2">Enoyl reductase</fullName>
    </submittedName>
</protein>
<dbReference type="KEGG" id="tasa:A1Q1_06419"/>
<name>J6ER53_TRIAS</name>
<dbReference type="HOGENOM" id="CLU_026673_16_1_1"/>
<dbReference type="OrthoDB" id="10257049at2759"/>
<dbReference type="GO" id="GO:0016651">
    <property type="term" value="F:oxidoreductase activity, acting on NAD(P)H"/>
    <property type="evidence" value="ECO:0007669"/>
    <property type="project" value="InterPro"/>
</dbReference>
<dbReference type="VEuPathDB" id="FungiDB:A1Q1_06419"/>
<dbReference type="Proteomes" id="UP000002748">
    <property type="component" value="Unassembled WGS sequence"/>
</dbReference>
<dbReference type="InterPro" id="IPR013149">
    <property type="entry name" value="ADH-like_C"/>
</dbReference>
<dbReference type="CDD" id="cd08249">
    <property type="entry name" value="enoyl_reductase_like"/>
    <property type="match status" value="1"/>
</dbReference>
<dbReference type="AlphaFoldDB" id="J6ER53"/>
<organism evidence="2 3">
    <name type="scientific">Trichosporon asahii var. asahii (strain ATCC 90039 / CBS 2479 / JCM 2466 / KCTC 7840 / NBRC 103889/ NCYC 2677 / UAMH 7654)</name>
    <name type="common">Yeast</name>
    <dbReference type="NCBI Taxonomy" id="1186058"/>
    <lineage>
        <taxon>Eukaryota</taxon>
        <taxon>Fungi</taxon>
        <taxon>Dikarya</taxon>
        <taxon>Basidiomycota</taxon>
        <taxon>Agaricomycotina</taxon>
        <taxon>Tremellomycetes</taxon>
        <taxon>Trichosporonales</taxon>
        <taxon>Trichosporonaceae</taxon>
        <taxon>Trichosporon</taxon>
    </lineage>
</organism>
<dbReference type="InterPro" id="IPR013154">
    <property type="entry name" value="ADH-like_N"/>
</dbReference>
<dbReference type="PANTHER" id="PTHR45348:SF7">
    <property type="entry name" value="ZINC BINDING OXIDOREDUCTASE, PUTATIVE-RELATED"/>
    <property type="match status" value="1"/>
</dbReference>